<accession>A0ABW5CXD4</accession>
<dbReference type="RefSeq" id="WP_250428243.1">
    <property type="nucleotide sequence ID" value="NZ_JALPRR010000001.1"/>
</dbReference>
<organism evidence="1 2">
    <name type="scientific">Pontibacter ruber</name>
    <dbReference type="NCBI Taxonomy" id="1343895"/>
    <lineage>
        <taxon>Bacteria</taxon>
        <taxon>Pseudomonadati</taxon>
        <taxon>Bacteroidota</taxon>
        <taxon>Cytophagia</taxon>
        <taxon>Cytophagales</taxon>
        <taxon>Hymenobacteraceae</taxon>
        <taxon>Pontibacter</taxon>
    </lineage>
</organism>
<dbReference type="SUPFAM" id="SSF56935">
    <property type="entry name" value="Porins"/>
    <property type="match status" value="1"/>
</dbReference>
<evidence type="ECO:0000313" key="1">
    <source>
        <dbReference type="EMBL" id="MFD2246463.1"/>
    </source>
</evidence>
<name>A0ABW5CXD4_9BACT</name>
<sequence>MKTVLNESSLLQAKVWGNFRIEKVTPHGWLKKAGAVLLLIVLALFSSTQLQAQDDIKVDAYDTLKLELERYPNTTAGEFTPGRGFDIYKSKWGSLNLSIYGLFRYVNQQDSDRKYVDHLGRVKPVDTRQDFQWHRTFVWASGFFYTPKFRYVISLWSLPTTDQTLLFGNFQYRFHRAATLGAGIGPNLGVRSMQGPWPFFMSSDRIMAEEALRPGFTSGIWLNGEVLPRLHYWLFMGNNMSQLGITANQLTRHLTKSASVWWMPTTGEFGPRGGFGDFEQHEKGATRIGASFVHAREDRSNDISNPSPASTQIRISDGSYLFETGALADGVTVQRANYEIFSVDAGWKYKGLHLQTEFFFRKLWDFNSNGPLPISNIRDNGFYVQASYPILKKKLHMYGAYSMVIDEFDRDPWEVVGGLNYYPSGTRYWRVNLHALRVEKSPAGSQFGYYVPGQTGFTLALGTDILL</sequence>
<comment type="caution">
    <text evidence="1">The sequence shown here is derived from an EMBL/GenBank/DDBJ whole genome shotgun (WGS) entry which is preliminary data.</text>
</comment>
<proteinExistence type="predicted"/>
<dbReference type="Gene3D" id="2.40.160.10">
    <property type="entry name" value="Porin"/>
    <property type="match status" value="1"/>
</dbReference>
<reference evidence="2" key="1">
    <citation type="journal article" date="2019" name="Int. J. Syst. Evol. Microbiol.">
        <title>The Global Catalogue of Microorganisms (GCM) 10K type strain sequencing project: providing services to taxonomists for standard genome sequencing and annotation.</title>
        <authorList>
            <consortium name="The Broad Institute Genomics Platform"/>
            <consortium name="The Broad Institute Genome Sequencing Center for Infectious Disease"/>
            <person name="Wu L."/>
            <person name="Ma J."/>
        </authorList>
    </citation>
    <scope>NUCLEOTIDE SEQUENCE [LARGE SCALE GENOMIC DNA]</scope>
    <source>
        <strain evidence="2">CGMCC 4.1782</strain>
    </source>
</reference>
<protein>
    <submittedName>
        <fullName evidence="1">OprO/OprP family phosphate-selective porin</fullName>
    </submittedName>
</protein>
<dbReference type="EMBL" id="JBHUIM010000001">
    <property type="protein sequence ID" value="MFD2246463.1"/>
    <property type="molecule type" value="Genomic_DNA"/>
</dbReference>
<keyword evidence="2" id="KW-1185">Reference proteome</keyword>
<dbReference type="InterPro" id="IPR023614">
    <property type="entry name" value="Porin_dom_sf"/>
</dbReference>
<evidence type="ECO:0000313" key="2">
    <source>
        <dbReference type="Proteomes" id="UP001597374"/>
    </source>
</evidence>
<dbReference type="Proteomes" id="UP001597374">
    <property type="component" value="Unassembled WGS sequence"/>
</dbReference>
<gene>
    <name evidence="1" type="ORF">ACFSKP_09375</name>
</gene>